<name>A0AAE0T8L7_9BIVA</name>
<accession>A0AAE0T8L7</accession>
<reference evidence="1" key="3">
    <citation type="submission" date="2023-05" db="EMBL/GenBank/DDBJ databases">
        <authorList>
            <person name="Smith C.H."/>
        </authorList>
    </citation>
    <scope>NUCLEOTIDE SEQUENCE</scope>
    <source>
        <strain evidence="1">CHS0354</strain>
        <tissue evidence="1">Mantle</tissue>
    </source>
</reference>
<dbReference type="Proteomes" id="UP001195483">
    <property type="component" value="Unassembled WGS sequence"/>
</dbReference>
<dbReference type="EMBL" id="JAEAOA010000820">
    <property type="protein sequence ID" value="KAK3605681.1"/>
    <property type="molecule type" value="Genomic_DNA"/>
</dbReference>
<gene>
    <name evidence="1" type="ORF">CHS0354_013478</name>
</gene>
<keyword evidence="2" id="KW-1185">Reference proteome</keyword>
<organism evidence="1 2">
    <name type="scientific">Potamilus streckersoni</name>
    <dbReference type="NCBI Taxonomy" id="2493646"/>
    <lineage>
        <taxon>Eukaryota</taxon>
        <taxon>Metazoa</taxon>
        <taxon>Spiralia</taxon>
        <taxon>Lophotrochozoa</taxon>
        <taxon>Mollusca</taxon>
        <taxon>Bivalvia</taxon>
        <taxon>Autobranchia</taxon>
        <taxon>Heteroconchia</taxon>
        <taxon>Palaeoheterodonta</taxon>
        <taxon>Unionida</taxon>
        <taxon>Unionoidea</taxon>
        <taxon>Unionidae</taxon>
        <taxon>Ambleminae</taxon>
        <taxon>Lampsilini</taxon>
        <taxon>Potamilus</taxon>
    </lineage>
</organism>
<reference evidence="1" key="1">
    <citation type="journal article" date="2021" name="Genome Biol. Evol.">
        <title>A High-Quality Reference Genome for a Parasitic Bivalve with Doubly Uniparental Inheritance (Bivalvia: Unionida).</title>
        <authorList>
            <person name="Smith C.H."/>
        </authorList>
    </citation>
    <scope>NUCLEOTIDE SEQUENCE</scope>
    <source>
        <strain evidence="1">CHS0354</strain>
    </source>
</reference>
<dbReference type="InterPro" id="IPR043129">
    <property type="entry name" value="ATPase_NBD"/>
</dbReference>
<dbReference type="PANTHER" id="PTHR14187">
    <property type="entry name" value="ALPHA KINASE/ELONGATION FACTOR 2 KINASE"/>
    <property type="match status" value="1"/>
</dbReference>
<reference evidence="1" key="2">
    <citation type="journal article" date="2021" name="Genome Biol. Evol.">
        <title>Developing a high-quality reference genome for a parasitic bivalve with doubly uniparental inheritance (Bivalvia: Unionida).</title>
        <authorList>
            <person name="Smith C.H."/>
        </authorList>
    </citation>
    <scope>NUCLEOTIDE SEQUENCE</scope>
    <source>
        <strain evidence="1">CHS0354</strain>
        <tissue evidence="1">Mantle</tissue>
    </source>
</reference>
<sequence length="183" mass="20998">MTSGICDSPVVAAIDIGTSYSGYAVQFYEDFKKDPLKIFSPQTWNGGKINLSSLKTPTCLLLNEKQEIEAFGFQAEDRYANLCIDKENDKYYFFRRFKMKLIEGEGLKRTSMIEDETGKKCLALNVFALSIKCLKIHLMEMLKKQETGVEEEDIFWVLTVPAIWNDAAKQFMREAAKKVKKSY</sequence>
<comment type="caution">
    <text evidence="1">The sequence shown here is derived from an EMBL/GenBank/DDBJ whole genome shotgun (WGS) entry which is preliminary data.</text>
</comment>
<dbReference type="PANTHER" id="PTHR14187:SF5">
    <property type="entry name" value="HEAT SHOCK 70 KDA PROTEIN 12A"/>
    <property type="match status" value="1"/>
</dbReference>
<proteinExistence type="predicted"/>
<dbReference type="AlphaFoldDB" id="A0AAE0T8L7"/>
<evidence type="ECO:0000313" key="2">
    <source>
        <dbReference type="Proteomes" id="UP001195483"/>
    </source>
</evidence>
<protein>
    <submittedName>
        <fullName evidence="1">Uncharacterized protein</fullName>
    </submittedName>
</protein>
<evidence type="ECO:0000313" key="1">
    <source>
        <dbReference type="EMBL" id="KAK3605681.1"/>
    </source>
</evidence>
<dbReference type="Gene3D" id="3.30.420.40">
    <property type="match status" value="1"/>
</dbReference>
<dbReference type="SUPFAM" id="SSF53067">
    <property type="entry name" value="Actin-like ATPase domain"/>
    <property type="match status" value="1"/>
</dbReference>